<dbReference type="GO" id="GO:0006508">
    <property type="term" value="P:proteolysis"/>
    <property type="evidence" value="ECO:0007669"/>
    <property type="project" value="UniProtKB-KW"/>
</dbReference>
<dbReference type="InterPro" id="IPR000953">
    <property type="entry name" value="Chromo/chromo_shadow_dom"/>
</dbReference>
<keyword evidence="6" id="KW-0064">Aspartyl protease</keyword>
<keyword evidence="12" id="KW-0239">DNA-directed DNA polymerase</keyword>
<gene>
    <name evidence="19" type="ORF">SeMB42_g05734</name>
</gene>
<accession>A0A507CPN5</accession>
<dbReference type="EMBL" id="QEAN01000286">
    <property type="protein sequence ID" value="TPX41097.1"/>
    <property type="molecule type" value="Genomic_DNA"/>
</dbReference>
<dbReference type="Proteomes" id="UP000317494">
    <property type="component" value="Unassembled WGS sequence"/>
</dbReference>
<evidence type="ECO:0000256" key="7">
    <source>
        <dbReference type="ARBA" id="ARBA00022759"/>
    </source>
</evidence>
<evidence type="ECO:0000256" key="13">
    <source>
        <dbReference type="ARBA" id="ARBA00023125"/>
    </source>
</evidence>
<name>A0A507CPN5_9FUNG</name>
<feature type="domain" description="Integrase catalytic" evidence="18">
    <location>
        <begin position="447"/>
        <end position="609"/>
    </location>
</feature>
<evidence type="ECO:0000256" key="3">
    <source>
        <dbReference type="ARBA" id="ARBA00022695"/>
    </source>
</evidence>
<dbReference type="InterPro" id="IPR043502">
    <property type="entry name" value="DNA/RNA_pol_sf"/>
</dbReference>
<dbReference type="InterPro" id="IPR016197">
    <property type="entry name" value="Chromo-like_dom_sf"/>
</dbReference>
<dbReference type="InterPro" id="IPR043128">
    <property type="entry name" value="Rev_trsase/Diguanyl_cyclase"/>
</dbReference>
<evidence type="ECO:0000313" key="20">
    <source>
        <dbReference type="Proteomes" id="UP000317494"/>
    </source>
</evidence>
<dbReference type="InterPro" id="IPR012337">
    <property type="entry name" value="RNaseH-like_sf"/>
</dbReference>
<feature type="domain" description="Chromo" evidence="16">
    <location>
        <begin position="754"/>
        <end position="812"/>
    </location>
</feature>
<keyword evidence="14" id="KW-0233">DNA recombination</keyword>
<evidence type="ECO:0000256" key="4">
    <source>
        <dbReference type="ARBA" id="ARBA00022722"/>
    </source>
</evidence>
<comment type="caution">
    <text evidence="19">The sequence shown here is derived from an EMBL/GenBank/DDBJ whole genome shotgun (WGS) entry which is preliminary data.</text>
</comment>
<feature type="domain" description="Reverse transcriptase" evidence="17">
    <location>
        <begin position="1"/>
        <end position="84"/>
    </location>
</feature>
<dbReference type="Gene3D" id="3.30.70.270">
    <property type="match status" value="2"/>
</dbReference>
<dbReference type="CDD" id="cd09274">
    <property type="entry name" value="RNase_HI_RT_Ty3"/>
    <property type="match status" value="1"/>
</dbReference>
<dbReference type="Gene3D" id="3.30.420.10">
    <property type="entry name" value="Ribonuclease H-like superfamily/Ribonuclease H"/>
    <property type="match status" value="1"/>
</dbReference>
<dbReference type="GO" id="GO:0046872">
    <property type="term" value="F:metal ion binding"/>
    <property type="evidence" value="ECO:0007669"/>
    <property type="project" value="UniProtKB-KW"/>
</dbReference>
<dbReference type="GO" id="GO:0003964">
    <property type="term" value="F:RNA-directed DNA polymerase activity"/>
    <property type="evidence" value="ECO:0007669"/>
    <property type="project" value="UniProtKB-KW"/>
</dbReference>
<keyword evidence="8" id="KW-0378">Hydrolase</keyword>
<evidence type="ECO:0000259" key="16">
    <source>
        <dbReference type="PROSITE" id="PS50013"/>
    </source>
</evidence>
<dbReference type="STRING" id="286115.A0A507CPN5"/>
<dbReference type="Pfam" id="PF17921">
    <property type="entry name" value="Integrase_H2C2"/>
    <property type="match status" value="1"/>
</dbReference>
<reference evidence="19 20" key="1">
    <citation type="journal article" date="2019" name="Sci. Rep.">
        <title>Comparative genomics of chytrid fungi reveal insights into the obligate biotrophic and pathogenic lifestyle of Synchytrium endobioticum.</title>
        <authorList>
            <person name="van de Vossenberg B.T.L.H."/>
            <person name="Warris S."/>
            <person name="Nguyen H.D.T."/>
            <person name="van Gent-Pelzer M.P.E."/>
            <person name="Joly D.L."/>
            <person name="van de Geest H.C."/>
            <person name="Bonants P.J.M."/>
            <person name="Smith D.S."/>
            <person name="Levesque C.A."/>
            <person name="van der Lee T.A.J."/>
        </authorList>
    </citation>
    <scope>NUCLEOTIDE SEQUENCE [LARGE SCALE GENOMIC DNA]</scope>
    <source>
        <strain evidence="19 20">MB42</strain>
    </source>
</reference>
<proteinExistence type="predicted"/>
<evidence type="ECO:0000259" key="17">
    <source>
        <dbReference type="PROSITE" id="PS50878"/>
    </source>
</evidence>
<dbReference type="GO" id="GO:0003677">
    <property type="term" value="F:DNA binding"/>
    <property type="evidence" value="ECO:0007669"/>
    <property type="project" value="UniProtKB-KW"/>
</dbReference>
<keyword evidence="2" id="KW-0808">Transferase</keyword>
<keyword evidence="4" id="KW-0540">Nuclease</keyword>
<dbReference type="Pfam" id="PF00385">
    <property type="entry name" value="Chromo"/>
    <property type="match status" value="1"/>
</dbReference>
<dbReference type="PANTHER" id="PTHR37984">
    <property type="entry name" value="PROTEIN CBG26694"/>
    <property type="match status" value="1"/>
</dbReference>
<dbReference type="VEuPathDB" id="FungiDB:SeMB42_g05734"/>
<dbReference type="SUPFAM" id="SSF54160">
    <property type="entry name" value="Chromo domain-like"/>
    <property type="match status" value="1"/>
</dbReference>
<dbReference type="InterPro" id="IPR056924">
    <property type="entry name" value="SH3_Tf2-1"/>
</dbReference>
<dbReference type="InterPro" id="IPR050951">
    <property type="entry name" value="Retrovirus_Pol_polyprotein"/>
</dbReference>
<evidence type="ECO:0000256" key="1">
    <source>
        <dbReference type="ARBA" id="ARBA00022670"/>
    </source>
</evidence>
<keyword evidence="10" id="KW-0229">DNA integration</keyword>
<dbReference type="GO" id="GO:0006310">
    <property type="term" value="P:DNA recombination"/>
    <property type="evidence" value="ECO:0007669"/>
    <property type="project" value="UniProtKB-KW"/>
</dbReference>
<evidence type="ECO:0000256" key="11">
    <source>
        <dbReference type="ARBA" id="ARBA00022918"/>
    </source>
</evidence>
<organism evidence="19 20">
    <name type="scientific">Synchytrium endobioticum</name>
    <dbReference type="NCBI Taxonomy" id="286115"/>
    <lineage>
        <taxon>Eukaryota</taxon>
        <taxon>Fungi</taxon>
        <taxon>Fungi incertae sedis</taxon>
        <taxon>Chytridiomycota</taxon>
        <taxon>Chytridiomycota incertae sedis</taxon>
        <taxon>Chytridiomycetes</taxon>
        <taxon>Synchytriales</taxon>
        <taxon>Synchytriaceae</taxon>
        <taxon>Synchytrium</taxon>
    </lineage>
</organism>
<dbReference type="InterPro" id="IPR036397">
    <property type="entry name" value="RNaseH_sf"/>
</dbReference>
<dbReference type="InterPro" id="IPR001584">
    <property type="entry name" value="Integrase_cat-core"/>
</dbReference>
<dbReference type="Pfam" id="PF00665">
    <property type="entry name" value="rve"/>
    <property type="match status" value="1"/>
</dbReference>
<evidence type="ECO:0000256" key="12">
    <source>
        <dbReference type="ARBA" id="ARBA00022932"/>
    </source>
</evidence>
<dbReference type="CDD" id="cd00024">
    <property type="entry name" value="CD_CSD"/>
    <property type="match status" value="1"/>
</dbReference>
<keyword evidence="5" id="KW-0479">Metal-binding</keyword>
<evidence type="ECO:0000256" key="15">
    <source>
        <dbReference type="SAM" id="MobiDB-lite"/>
    </source>
</evidence>
<evidence type="ECO:0008006" key="21">
    <source>
        <dbReference type="Google" id="ProtNLM"/>
    </source>
</evidence>
<dbReference type="Pfam" id="PF17917">
    <property type="entry name" value="RT_RNaseH"/>
    <property type="match status" value="1"/>
</dbReference>
<dbReference type="GO" id="GO:0005634">
    <property type="term" value="C:nucleus"/>
    <property type="evidence" value="ECO:0007669"/>
    <property type="project" value="UniProtKB-ARBA"/>
</dbReference>
<dbReference type="FunFam" id="3.30.70.270:FF:000020">
    <property type="entry name" value="Transposon Tf2-6 polyprotein-like Protein"/>
    <property type="match status" value="1"/>
</dbReference>
<keyword evidence="13" id="KW-0238">DNA-binding</keyword>
<evidence type="ECO:0000259" key="18">
    <source>
        <dbReference type="PROSITE" id="PS50994"/>
    </source>
</evidence>
<evidence type="ECO:0000256" key="10">
    <source>
        <dbReference type="ARBA" id="ARBA00022908"/>
    </source>
</evidence>
<dbReference type="FunFam" id="1.10.340.70:FF:000001">
    <property type="entry name" value="Retrovirus-related Pol polyprotein from transposon gypsy-like Protein"/>
    <property type="match status" value="1"/>
</dbReference>
<evidence type="ECO:0000256" key="5">
    <source>
        <dbReference type="ARBA" id="ARBA00022723"/>
    </source>
</evidence>
<dbReference type="GO" id="GO:0003887">
    <property type="term" value="F:DNA-directed DNA polymerase activity"/>
    <property type="evidence" value="ECO:0007669"/>
    <property type="project" value="UniProtKB-KW"/>
</dbReference>
<evidence type="ECO:0000256" key="9">
    <source>
        <dbReference type="ARBA" id="ARBA00022842"/>
    </source>
</evidence>
<keyword evidence="3" id="KW-0548">Nucleotidyltransferase</keyword>
<evidence type="ECO:0000256" key="8">
    <source>
        <dbReference type="ARBA" id="ARBA00022801"/>
    </source>
</evidence>
<dbReference type="FunFam" id="3.30.420.10:FF:000032">
    <property type="entry name" value="Retrovirus-related Pol polyprotein from transposon 297-like Protein"/>
    <property type="match status" value="1"/>
</dbReference>
<keyword evidence="11" id="KW-0695">RNA-directed DNA polymerase</keyword>
<protein>
    <recommendedName>
        <fullName evidence="21">Integrase catalytic domain-containing protein</fullName>
    </recommendedName>
</protein>
<keyword evidence="1" id="KW-0645">Protease</keyword>
<dbReference type="Pfam" id="PF00078">
    <property type="entry name" value="RVT_1"/>
    <property type="match status" value="1"/>
</dbReference>
<dbReference type="PROSITE" id="PS50013">
    <property type="entry name" value="CHROMO_2"/>
    <property type="match status" value="1"/>
</dbReference>
<dbReference type="InterPro" id="IPR041373">
    <property type="entry name" value="RT_RNaseH"/>
</dbReference>
<dbReference type="Gene3D" id="2.40.50.40">
    <property type="match status" value="1"/>
</dbReference>
<feature type="compositionally biased region" description="Acidic residues" evidence="15">
    <location>
        <begin position="351"/>
        <end position="360"/>
    </location>
</feature>
<keyword evidence="9" id="KW-0460">Magnesium</keyword>
<evidence type="ECO:0000256" key="6">
    <source>
        <dbReference type="ARBA" id="ARBA00022750"/>
    </source>
</evidence>
<evidence type="ECO:0000313" key="19">
    <source>
        <dbReference type="EMBL" id="TPX41097.1"/>
    </source>
</evidence>
<keyword evidence="7" id="KW-0255">Endonuclease</keyword>
<sequence>MPFGPKQAPSHMQRFVQGMCKDFMQEGWLVNILDDFVIKTTGNAKLHQERIRRYLDRIRELGVFIKESKCVFFEKEVTFVGFIVNKKGYRKQLEKLATIERWGVPKSVKDVRAFMGYVNFYRSFAPNLSTIAKPLFDLTKKSSRFKWEVHHQEAFDKVKRVLAQDIHLMFPKPDQPFFLYFDSSNLGTGAALQQLDDGGYLRPLEFYSKKWNAAEYNYATPDKELYGLILALKHWYPWLHGAKEIVVYTDHKSLRDFSRTQLLKSRHARWALVLEDYKGRLKVKWIPGKKNVLADATSRNPDFQLSEAELKERAEHTMIPPTAFVESFPSGEELRILFHLDEQEDIHTVGSDDEADDDEPPGQATIRNCQPHQMDISNDKPLQSKVIDLCHDHPLAGHYGFRKTLELVLRKYWWKGMSKDIKEYTTSCDTCQRNKSSNQSPMGKLMPLPTPDRNWQHITMDFIVKLPRSGSFDSILVVVDRRSKSVVFIPTTESITADETAKLVFKYVICKHGVPASILSDRGPQFRSRFWKALFNMLGTGVALSSAYHPETDGQSERVNQELEAYLRCFTSYNQDDWAELLPQAEFAHNNSYHSSIGMSPFFATTGQDAEIGRLNTKDTPPSNVPEANRLKERFTTIQNHLQSHLEKAKERYKVHADASRRQEVELRVGEEVMISTKNARTERPTKKLDYKWIGPYHVKRKINQVTYEIELPSSIRIHPVFHISLLKKYIRPKDPSKQLPKAPPIKVNPEEEWVIKDILDVRRRGRGFEYYIDWEGFGPESRTWEPRWHLNDDVMLREWHARNPEKIGPFAIVAEITGGCQPSIKSFQS</sequence>
<dbReference type="InterPro" id="IPR023780">
    <property type="entry name" value="Chromo_domain"/>
</dbReference>
<dbReference type="GO" id="GO:0004190">
    <property type="term" value="F:aspartic-type endopeptidase activity"/>
    <property type="evidence" value="ECO:0007669"/>
    <property type="project" value="UniProtKB-KW"/>
</dbReference>
<dbReference type="PANTHER" id="PTHR37984:SF15">
    <property type="entry name" value="INTEGRASE CATALYTIC DOMAIN-CONTAINING PROTEIN"/>
    <property type="match status" value="1"/>
</dbReference>
<feature type="region of interest" description="Disordered" evidence="15">
    <location>
        <begin position="349"/>
        <end position="377"/>
    </location>
</feature>
<dbReference type="Gene3D" id="1.10.340.70">
    <property type="match status" value="1"/>
</dbReference>
<dbReference type="InterPro" id="IPR041588">
    <property type="entry name" value="Integrase_H2C2"/>
</dbReference>
<dbReference type="SUPFAM" id="SSF56672">
    <property type="entry name" value="DNA/RNA polymerases"/>
    <property type="match status" value="1"/>
</dbReference>
<dbReference type="GO" id="GO:0004519">
    <property type="term" value="F:endonuclease activity"/>
    <property type="evidence" value="ECO:0007669"/>
    <property type="project" value="UniProtKB-KW"/>
</dbReference>
<dbReference type="PROSITE" id="PS50878">
    <property type="entry name" value="RT_POL"/>
    <property type="match status" value="1"/>
</dbReference>
<dbReference type="SUPFAM" id="SSF53098">
    <property type="entry name" value="Ribonuclease H-like"/>
    <property type="match status" value="1"/>
</dbReference>
<keyword evidence="20" id="KW-1185">Reference proteome</keyword>
<dbReference type="PROSITE" id="PS50994">
    <property type="entry name" value="INTEGRASE"/>
    <property type="match status" value="1"/>
</dbReference>
<dbReference type="SMART" id="SM00298">
    <property type="entry name" value="CHROMO"/>
    <property type="match status" value="1"/>
</dbReference>
<evidence type="ECO:0000256" key="14">
    <source>
        <dbReference type="ARBA" id="ARBA00023172"/>
    </source>
</evidence>
<evidence type="ECO:0000256" key="2">
    <source>
        <dbReference type="ARBA" id="ARBA00022679"/>
    </source>
</evidence>
<dbReference type="AlphaFoldDB" id="A0A507CPN5"/>
<dbReference type="Pfam" id="PF24626">
    <property type="entry name" value="SH3_Tf2-1"/>
    <property type="match status" value="1"/>
</dbReference>
<dbReference type="InterPro" id="IPR000477">
    <property type="entry name" value="RT_dom"/>
</dbReference>
<dbReference type="GO" id="GO:0015074">
    <property type="term" value="P:DNA integration"/>
    <property type="evidence" value="ECO:0007669"/>
    <property type="project" value="UniProtKB-KW"/>
</dbReference>